<evidence type="ECO:0000313" key="2">
    <source>
        <dbReference type="Proteomes" id="UP000317318"/>
    </source>
</evidence>
<keyword evidence="2" id="KW-1185">Reference proteome</keyword>
<accession>A0A517R6G0</accession>
<dbReference type="InterPro" id="IPR008979">
    <property type="entry name" value="Galactose-bd-like_sf"/>
</dbReference>
<dbReference type="RefSeq" id="WP_145365618.1">
    <property type="nucleotide sequence ID" value="NZ_CP036268.1"/>
</dbReference>
<dbReference type="AlphaFoldDB" id="A0A517R6G0"/>
<dbReference type="Gene3D" id="2.60.120.260">
    <property type="entry name" value="Galactose-binding domain-like"/>
    <property type="match status" value="1"/>
</dbReference>
<organism evidence="1 2">
    <name type="scientific">Stratiformator vulcanicus</name>
    <dbReference type="NCBI Taxonomy" id="2527980"/>
    <lineage>
        <taxon>Bacteria</taxon>
        <taxon>Pseudomonadati</taxon>
        <taxon>Planctomycetota</taxon>
        <taxon>Planctomycetia</taxon>
        <taxon>Planctomycetales</taxon>
        <taxon>Planctomycetaceae</taxon>
        <taxon>Stratiformator</taxon>
    </lineage>
</organism>
<gene>
    <name evidence="1" type="ORF">Pan189_38920</name>
</gene>
<evidence type="ECO:0000313" key="1">
    <source>
        <dbReference type="EMBL" id="QDT39484.1"/>
    </source>
</evidence>
<dbReference type="SUPFAM" id="SSF49785">
    <property type="entry name" value="Galactose-binding domain-like"/>
    <property type="match status" value="1"/>
</dbReference>
<reference evidence="1 2" key="1">
    <citation type="submission" date="2019-02" db="EMBL/GenBank/DDBJ databases">
        <title>Deep-cultivation of Planctomycetes and their phenomic and genomic characterization uncovers novel biology.</title>
        <authorList>
            <person name="Wiegand S."/>
            <person name="Jogler M."/>
            <person name="Boedeker C."/>
            <person name="Pinto D."/>
            <person name="Vollmers J."/>
            <person name="Rivas-Marin E."/>
            <person name="Kohn T."/>
            <person name="Peeters S.H."/>
            <person name="Heuer A."/>
            <person name="Rast P."/>
            <person name="Oberbeckmann S."/>
            <person name="Bunk B."/>
            <person name="Jeske O."/>
            <person name="Meyerdierks A."/>
            <person name="Storesund J.E."/>
            <person name="Kallscheuer N."/>
            <person name="Luecker S."/>
            <person name="Lage O.M."/>
            <person name="Pohl T."/>
            <person name="Merkel B.J."/>
            <person name="Hornburger P."/>
            <person name="Mueller R.-W."/>
            <person name="Bruemmer F."/>
            <person name="Labrenz M."/>
            <person name="Spormann A.M."/>
            <person name="Op den Camp H."/>
            <person name="Overmann J."/>
            <person name="Amann R."/>
            <person name="Jetten M.S.M."/>
            <person name="Mascher T."/>
            <person name="Medema M.H."/>
            <person name="Devos D.P."/>
            <person name="Kaster A.-K."/>
            <person name="Ovreas L."/>
            <person name="Rohde M."/>
            <person name="Galperin M.Y."/>
            <person name="Jogler C."/>
        </authorList>
    </citation>
    <scope>NUCLEOTIDE SEQUENCE [LARGE SCALE GENOMIC DNA]</scope>
    <source>
        <strain evidence="1 2">Pan189</strain>
    </source>
</reference>
<proteinExistence type="predicted"/>
<sequence length="130" mass="14260">MNPSEPHLIRLHGPWEVTAGLDNSPQRVRLPDSIEVPQNANVAVSSLHFSRAFGLPTNIDAKSVRLIVEEIGGPGTLDLNGEWLANADAGDDIAIDVTPMLRSRNRMTLRIQIEGCQSITPFRAVRLEIT</sequence>
<protein>
    <submittedName>
        <fullName evidence="1">Uncharacterized protein</fullName>
    </submittedName>
</protein>
<dbReference type="EMBL" id="CP036268">
    <property type="protein sequence ID" value="QDT39484.1"/>
    <property type="molecule type" value="Genomic_DNA"/>
</dbReference>
<dbReference type="OrthoDB" id="285989at2"/>
<dbReference type="Proteomes" id="UP000317318">
    <property type="component" value="Chromosome"/>
</dbReference>
<dbReference type="KEGG" id="svp:Pan189_38920"/>
<name>A0A517R6G0_9PLAN</name>